<dbReference type="PANTHER" id="PTHR10628:SF30">
    <property type="entry name" value="EXO-ALPHA-SIALIDASE"/>
    <property type="match status" value="1"/>
</dbReference>
<dbReference type="EMBL" id="PUHZ01000011">
    <property type="protein sequence ID" value="PQO46078.1"/>
    <property type="molecule type" value="Genomic_DNA"/>
</dbReference>
<evidence type="ECO:0000313" key="7">
    <source>
        <dbReference type="Proteomes" id="UP000237819"/>
    </source>
</evidence>
<dbReference type="GO" id="GO:0004308">
    <property type="term" value="F:exo-alpha-sialidase activity"/>
    <property type="evidence" value="ECO:0007669"/>
    <property type="project" value="UniProtKB-EC"/>
</dbReference>
<organism evidence="6 7">
    <name type="scientific">Blastopirellula marina</name>
    <dbReference type="NCBI Taxonomy" id="124"/>
    <lineage>
        <taxon>Bacteria</taxon>
        <taxon>Pseudomonadati</taxon>
        <taxon>Planctomycetota</taxon>
        <taxon>Planctomycetia</taxon>
        <taxon>Pirellulales</taxon>
        <taxon>Pirellulaceae</taxon>
        <taxon>Blastopirellula</taxon>
    </lineage>
</organism>
<feature type="domain" description="Sialidase" evidence="5">
    <location>
        <begin position="87"/>
        <end position="375"/>
    </location>
</feature>
<dbReference type="Gene3D" id="2.120.10.10">
    <property type="match status" value="1"/>
</dbReference>
<dbReference type="GO" id="GO:0009313">
    <property type="term" value="P:oligosaccharide catabolic process"/>
    <property type="evidence" value="ECO:0007669"/>
    <property type="project" value="TreeGrafter"/>
</dbReference>
<dbReference type="InterPro" id="IPR026856">
    <property type="entry name" value="Sialidase_fam"/>
</dbReference>
<feature type="signal peptide" evidence="4">
    <location>
        <begin position="1"/>
        <end position="50"/>
    </location>
</feature>
<dbReference type="AlphaFoldDB" id="A0A2S8GNS9"/>
<dbReference type="GO" id="GO:0005737">
    <property type="term" value="C:cytoplasm"/>
    <property type="evidence" value="ECO:0007669"/>
    <property type="project" value="TreeGrafter"/>
</dbReference>
<keyword evidence="4" id="KW-0732">Signal</keyword>
<evidence type="ECO:0000256" key="4">
    <source>
        <dbReference type="SAM" id="SignalP"/>
    </source>
</evidence>
<reference evidence="6 7" key="1">
    <citation type="submission" date="2018-02" db="EMBL/GenBank/DDBJ databases">
        <title>Comparative genomes isolates from brazilian mangrove.</title>
        <authorList>
            <person name="Araujo J.E."/>
            <person name="Taketani R.G."/>
            <person name="Silva M.C.P."/>
            <person name="Loureco M.V."/>
            <person name="Andreote F.D."/>
        </authorList>
    </citation>
    <scope>NUCLEOTIDE SEQUENCE [LARGE SCALE GENOMIC DNA]</scope>
    <source>
        <strain evidence="6 7">Nap-Phe MGV</strain>
    </source>
</reference>
<proteinExistence type="inferred from homology"/>
<dbReference type="GO" id="GO:0016020">
    <property type="term" value="C:membrane"/>
    <property type="evidence" value="ECO:0007669"/>
    <property type="project" value="TreeGrafter"/>
</dbReference>
<gene>
    <name evidence="6" type="ORF">C5Y93_10910</name>
</gene>
<feature type="chain" id="PRO_5015742293" description="exo-alpha-sialidase" evidence="4">
    <location>
        <begin position="51"/>
        <end position="416"/>
    </location>
</feature>
<protein>
    <recommendedName>
        <fullName evidence="3">exo-alpha-sialidase</fullName>
        <ecNumber evidence="3">3.2.1.18</ecNumber>
    </recommendedName>
</protein>
<evidence type="ECO:0000313" key="6">
    <source>
        <dbReference type="EMBL" id="PQO46078.1"/>
    </source>
</evidence>
<comment type="similarity">
    <text evidence="2">Belongs to the glycosyl hydrolase 33 family.</text>
</comment>
<comment type="caution">
    <text evidence="6">The sequence shown here is derived from an EMBL/GenBank/DDBJ whole genome shotgun (WGS) entry which is preliminary data.</text>
</comment>
<dbReference type="EC" id="3.2.1.18" evidence="3"/>
<accession>A0A2S8GNS9</accession>
<comment type="catalytic activity">
    <reaction evidence="1">
        <text>Hydrolysis of alpha-(2-&gt;3)-, alpha-(2-&gt;6)-, alpha-(2-&gt;8)- glycosidic linkages of terminal sialic acid residues in oligosaccharides, glycoproteins, glycolipids, colominic acid and synthetic substrates.</text>
        <dbReference type="EC" id="3.2.1.18"/>
    </reaction>
</comment>
<dbReference type="InterPro" id="IPR036278">
    <property type="entry name" value="Sialidase_sf"/>
</dbReference>
<sequence>MPESFCARLLASQKSTIERKPRMTHTFVKPATLLGHLCLALALCCQTALAENKVEDSQSLPQTDLFVSGEGGYNSYRIPALAVTKSGTLLAFCEGRKDSLSDAGNIDLLLRRSTDGGQTWSPMQVIWDDGSNTCGNPCVVVDQETGVIWLLSTWNLGSDHEGQIINGKSKDTRRVYVLSSEDDGKTWSAAQEVTDTTKKKNWAWYATGPGCGIQLEHGPHKGRLVIPCDHIEAGTKGYYSHVIYSDDHGKTWQLGGRTPKAQVNECEVVELTGGKMMLCMRNYDRSIKARQTAISEDGGATWTDQKIDPELVEPRCQASIRRLRWPSAEQSGVLLFLNPAHPDKREAMTILASEDEGETWPLAMPIYDGSSAYSCLCIFDSPAGQPQIGCFYERDNYRKITFTHFDWETLVKEARE</sequence>
<name>A0A2S8GNS9_9BACT</name>
<dbReference type="CDD" id="cd15482">
    <property type="entry name" value="Sialidase_non-viral"/>
    <property type="match status" value="1"/>
</dbReference>
<evidence type="ECO:0000256" key="3">
    <source>
        <dbReference type="ARBA" id="ARBA00012733"/>
    </source>
</evidence>
<evidence type="ECO:0000256" key="2">
    <source>
        <dbReference type="ARBA" id="ARBA00009348"/>
    </source>
</evidence>
<dbReference type="SUPFAM" id="SSF50939">
    <property type="entry name" value="Sialidases"/>
    <property type="match status" value="1"/>
</dbReference>
<dbReference type="Pfam" id="PF13088">
    <property type="entry name" value="BNR_2"/>
    <property type="match status" value="1"/>
</dbReference>
<evidence type="ECO:0000259" key="5">
    <source>
        <dbReference type="Pfam" id="PF13088"/>
    </source>
</evidence>
<dbReference type="InterPro" id="IPR011040">
    <property type="entry name" value="Sialidase"/>
</dbReference>
<dbReference type="Proteomes" id="UP000237819">
    <property type="component" value="Unassembled WGS sequence"/>
</dbReference>
<dbReference type="PANTHER" id="PTHR10628">
    <property type="entry name" value="SIALIDASE"/>
    <property type="match status" value="1"/>
</dbReference>
<evidence type="ECO:0000256" key="1">
    <source>
        <dbReference type="ARBA" id="ARBA00000427"/>
    </source>
</evidence>
<dbReference type="GO" id="GO:0006689">
    <property type="term" value="P:ganglioside catabolic process"/>
    <property type="evidence" value="ECO:0007669"/>
    <property type="project" value="TreeGrafter"/>
</dbReference>